<evidence type="ECO:0000256" key="2">
    <source>
        <dbReference type="ARBA" id="ARBA00022723"/>
    </source>
</evidence>
<comment type="subcellular location">
    <subcellularLocation>
        <location evidence="1">Nucleus</location>
    </subcellularLocation>
</comment>
<evidence type="ECO:0000256" key="1">
    <source>
        <dbReference type="ARBA" id="ARBA00004123"/>
    </source>
</evidence>
<dbReference type="InterPro" id="IPR036236">
    <property type="entry name" value="Znf_C2H2_sf"/>
</dbReference>
<evidence type="ECO:0000256" key="9">
    <source>
        <dbReference type="PROSITE-ProRule" id="PRU00042"/>
    </source>
</evidence>
<proteinExistence type="predicted"/>
<gene>
    <name evidence="12" type="ORF">WICMUC_002131</name>
</gene>
<dbReference type="GO" id="GO:0000981">
    <property type="term" value="F:DNA-binding transcription factor activity, RNA polymerase II-specific"/>
    <property type="evidence" value="ECO:0007669"/>
    <property type="project" value="UniProtKB-ARBA"/>
</dbReference>
<feature type="region of interest" description="Disordered" evidence="10">
    <location>
        <begin position="265"/>
        <end position="373"/>
    </location>
</feature>
<feature type="compositionally biased region" description="Basic and acidic residues" evidence="10">
    <location>
        <begin position="721"/>
        <end position="732"/>
    </location>
</feature>
<evidence type="ECO:0000256" key="10">
    <source>
        <dbReference type="SAM" id="MobiDB-lite"/>
    </source>
</evidence>
<dbReference type="GO" id="GO:0000978">
    <property type="term" value="F:RNA polymerase II cis-regulatory region sequence-specific DNA binding"/>
    <property type="evidence" value="ECO:0007669"/>
    <property type="project" value="TreeGrafter"/>
</dbReference>
<evidence type="ECO:0000313" key="12">
    <source>
        <dbReference type="EMBL" id="KAH3676254.1"/>
    </source>
</evidence>
<protein>
    <recommendedName>
        <fullName evidence="11">C2H2-type domain-containing protein</fullName>
    </recommendedName>
</protein>
<dbReference type="AlphaFoldDB" id="A0A9P8PRP8"/>
<evidence type="ECO:0000256" key="3">
    <source>
        <dbReference type="ARBA" id="ARBA00022737"/>
    </source>
</evidence>
<dbReference type="InterPro" id="IPR050329">
    <property type="entry name" value="GLI_C2H2-zinc-finger"/>
</dbReference>
<dbReference type="Proteomes" id="UP000769528">
    <property type="component" value="Unassembled WGS sequence"/>
</dbReference>
<dbReference type="PROSITE" id="PS50157">
    <property type="entry name" value="ZINC_FINGER_C2H2_2"/>
    <property type="match status" value="2"/>
</dbReference>
<dbReference type="PANTHER" id="PTHR19818">
    <property type="entry name" value="ZINC FINGER PROTEIN ZIC AND GLI"/>
    <property type="match status" value="1"/>
</dbReference>
<feature type="region of interest" description="Disordered" evidence="10">
    <location>
        <begin position="445"/>
        <end position="470"/>
    </location>
</feature>
<feature type="compositionally biased region" description="Low complexity" evidence="10">
    <location>
        <begin position="301"/>
        <end position="324"/>
    </location>
</feature>
<feature type="domain" description="C2H2-type" evidence="11">
    <location>
        <begin position="581"/>
        <end position="605"/>
    </location>
</feature>
<dbReference type="InterPro" id="IPR013087">
    <property type="entry name" value="Znf_C2H2_type"/>
</dbReference>
<comment type="caution">
    <text evidence="12">The sequence shown here is derived from an EMBL/GenBank/DDBJ whole genome shotgun (WGS) entry which is preliminary data.</text>
</comment>
<feature type="region of interest" description="Disordered" evidence="10">
    <location>
        <begin position="712"/>
        <end position="732"/>
    </location>
</feature>
<feature type="region of interest" description="Disordered" evidence="10">
    <location>
        <begin position="644"/>
        <end position="667"/>
    </location>
</feature>
<dbReference type="PANTHER" id="PTHR19818:SF144">
    <property type="entry name" value="METALLOTHIONEIN EXPRESSION ACTIVATOR-RELATED"/>
    <property type="match status" value="1"/>
</dbReference>
<evidence type="ECO:0000313" key="13">
    <source>
        <dbReference type="Proteomes" id="UP000769528"/>
    </source>
</evidence>
<keyword evidence="7" id="KW-0804">Transcription</keyword>
<evidence type="ECO:0000256" key="7">
    <source>
        <dbReference type="ARBA" id="ARBA00023163"/>
    </source>
</evidence>
<keyword evidence="3" id="KW-0677">Repeat</keyword>
<keyword evidence="8" id="KW-0539">Nucleus</keyword>
<evidence type="ECO:0000256" key="4">
    <source>
        <dbReference type="ARBA" id="ARBA00022771"/>
    </source>
</evidence>
<evidence type="ECO:0000256" key="6">
    <source>
        <dbReference type="ARBA" id="ARBA00023015"/>
    </source>
</evidence>
<reference evidence="12" key="1">
    <citation type="journal article" date="2021" name="Open Biol.">
        <title>Shared evolutionary footprints suggest mitochondrial oxidative damage underlies multiple complex I losses in fungi.</title>
        <authorList>
            <person name="Schikora-Tamarit M.A."/>
            <person name="Marcet-Houben M."/>
            <person name="Nosek J."/>
            <person name="Gabaldon T."/>
        </authorList>
    </citation>
    <scope>NUCLEOTIDE SEQUENCE</scope>
    <source>
        <strain evidence="12">CBS6341</strain>
    </source>
</reference>
<evidence type="ECO:0000259" key="11">
    <source>
        <dbReference type="PROSITE" id="PS50157"/>
    </source>
</evidence>
<evidence type="ECO:0000256" key="8">
    <source>
        <dbReference type="ARBA" id="ARBA00023242"/>
    </source>
</evidence>
<feature type="domain" description="C2H2-type" evidence="11">
    <location>
        <begin position="551"/>
        <end position="580"/>
    </location>
</feature>
<keyword evidence="2" id="KW-0479">Metal-binding</keyword>
<dbReference type="SMART" id="SM00355">
    <property type="entry name" value="ZnF_C2H2"/>
    <property type="match status" value="2"/>
</dbReference>
<organism evidence="12 13">
    <name type="scientific">Wickerhamomyces mucosus</name>
    <dbReference type="NCBI Taxonomy" id="1378264"/>
    <lineage>
        <taxon>Eukaryota</taxon>
        <taxon>Fungi</taxon>
        <taxon>Dikarya</taxon>
        <taxon>Ascomycota</taxon>
        <taxon>Saccharomycotina</taxon>
        <taxon>Saccharomycetes</taxon>
        <taxon>Phaffomycetales</taxon>
        <taxon>Wickerhamomycetaceae</taxon>
        <taxon>Wickerhamomyces</taxon>
    </lineage>
</organism>
<name>A0A9P8PRP8_9ASCO</name>
<dbReference type="GO" id="GO:0005634">
    <property type="term" value="C:nucleus"/>
    <property type="evidence" value="ECO:0007669"/>
    <property type="project" value="UniProtKB-SubCell"/>
</dbReference>
<dbReference type="SUPFAM" id="SSF57667">
    <property type="entry name" value="beta-beta-alpha zinc fingers"/>
    <property type="match status" value="1"/>
</dbReference>
<dbReference type="FunFam" id="3.30.160.60:FF:000125">
    <property type="entry name" value="Putative zinc finger protein 143"/>
    <property type="match status" value="1"/>
</dbReference>
<keyword evidence="4 9" id="KW-0863">Zinc-finger</keyword>
<feature type="compositionally biased region" description="Polar residues" evidence="10">
    <location>
        <begin position="265"/>
        <end position="295"/>
    </location>
</feature>
<dbReference type="GO" id="GO:0008270">
    <property type="term" value="F:zinc ion binding"/>
    <property type="evidence" value="ECO:0007669"/>
    <property type="project" value="UniProtKB-KW"/>
</dbReference>
<dbReference type="OrthoDB" id="3437960at2759"/>
<dbReference type="FunFam" id="3.30.160.60:FF:001752">
    <property type="entry name" value="Transcriptional factor SWI5"/>
    <property type="match status" value="1"/>
</dbReference>
<keyword evidence="13" id="KW-1185">Reference proteome</keyword>
<feature type="compositionally biased region" description="Pro residues" evidence="10">
    <location>
        <begin position="356"/>
        <end position="367"/>
    </location>
</feature>
<reference evidence="12" key="2">
    <citation type="submission" date="2021-01" db="EMBL/GenBank/DDBJ databases">
        <authorList>
            <person name="Schikora-Tamarit M.A."/>
        </authorList>
    </citation>
    <scope>NUCLEOTIDE SEQUENCE</scope>
    <source>
        <strain evidence="12">CBS6341</strain>
    </source>
</reference>
<dbReference type="Pfam" id="PF00096">
    <property type="entry name" value="zf-C2H2"/>
    <property type="match status" value="2"/>
</dbReference>
<dbReference type="GO" id="GO:0045944">
    <property type="term" value="P:positive regulation of transcription by RNA polymerase II"/>
    <property type="evidence" value="ECO:0007669"/>
    <property type="project" value="UniProtKB-ARBA"/>
</dbReference>
<feature type="compositionally biased region" description="Polar residues" evidence="10">
    <location>
        <begin position="448"/>
        <end position="465"/>
    </location>
</feature>
<dbReference type="EMBL" id="JAEUBF010000666">
    <property type="protein sequence ID" value="KAH3676254.1"/>
    <property type="molecule type" value="Genomic_DNA"/>
</dbReference>
<dbReference type="PROSITE" id="PS00028">
    <property type="entry name" value="ZINC_FINGER_C2H2_1"/>
    <property type="match status" value="2"/>
</dbReference>
<sequence>MNTYEDNWFIQSPKSSTSAYQYPYQKQIPVEQSQQNPEEFNDPFLENYNQVDDFLTQTLQDLEIPIVSDQIPQKSVPYQNPNYPLNEPFKRHQKKPSGTAIFGFLNHSKTLSIPGIHGREQTPEVIPTDQIFSDYQQLTSQVTQEEPHLYQNVESLKSHVQLQQQQQQQQFQKFQQQQQAKTTNDDFIITNSQPTEYKFPPTPSKTETVQKQSYNQTVEGNKYDQRTVQVPVEYLQKLTSLIKNTEGIDLQKFLNYDFQGMIPNQYPQGLSNSQESLSQRPSVSNSTPISSNRTTPEPEEYNFQFQPNNNPQNYSYQSGQQNSQHHPQILKPSPQHQNLYQHAYEHPHPHPHPHPHQQPPHSIPPQSQPYSDLNQQNYNQEASTSHQLQIPPTIQYNTQQHGYHQFPVSHSPTKIPSHQLHFNNNIDVRDKSKTDKNIGLGIQIQGQHQKSPASSSINKNNGKNHQIQEDDSVEERFIEIPKTPSPTLKSQSRFANINTVSPTKNELNWTPIIIGDRSVPLMMRKAHDKVSTLPPGEIDQYVTGPTEDKLFICNYDGCGKTFTRRYNVRSHVQTHLSDRPFVCDHEDCNKAFVRQHDLTRHKKIHEEFAFRCECGKKFSRQDALFRHRIRNICIGGLEKSEIPSNMITPSSVSKSVQKSKKKQQVKSFKDVSDQVAKKLEFELIRKSQFKSKTPKKVINSTKISDQESLNQIINNNNDNNENDKNDKNKSSDDLFLKGLDIDQFSDDPFNDNGLVQ</sequence>
<dbReference type="Gene3D" id="3.30.160.60">
    <property type="entry name" value="Classic Zinc Finger"/>
    <property type="match status" value="2"/>
</dbReference>
<keyword evidence="5" id="KW-0862">Zinc</keyword>
<keyword evidence="6" id="KW-0805">Transcription regulation</keyword>
<accession>A0A9P8PRP8</accession>
<evidence type="ECO:0000256" key="5">
    <source>
        <dbReference type="ARBA" id="ARBA00022833"/>
    </source>
</evidence>